<dbReference type="InterPro" id="IPR001761">
    <property type="entry name" value="Peripla_BP/Lac1_sug-bd_dom"/>
</dbReference>
<evidence type="ECO:0000256" key="1">
    <source>
        <dbReference type="ARBA" id="ARBA00022491"/>
    </source>
</evidence>
<dbReference type="PROSITE" id="PS00356">
    <property type="entry name" value="HTH_LACI_1"/>
    <property type="match status" value="1"/>
</dbReference>
<evidence type="ECO:0000259" key="5">
    <source>
        <dbReference type="PROSITE" id="PS50932"/>
    </source>
</evidence>
<name>A0AAJ1A9V6_RHILE</name>
<protein>
    <submittedName>
        <fullName evidence="6">LacI family transcriptional regulator</fullName>
    </submittedName>
</protein>
<evidence type="ECO:0000256" key="2">
    <source>
        <dbReference type="ARBA" id="ARBA00023015"/>
    </source>
</evidence>
<evidence type="ECO:0000313" key="7">
    <source>
        <dbReference type="Proteomes" id="UP000825699"/>
    </source>
</evidence>
<dbReference type="SUPFAM" id="SSF47413">
    <property type="entry name" value="lambda repressor-like DNA-binding domains"/>
    <property type="match status" value="1"/>
</dbReference>
<proteinExistence type="predicted"/>
<dbReference type="Gene3D" id="3.40.50.2300">
    <property type="match status" value="2"/>
</dbReference>
<dbReference type="AlphaFoldDB" id="A0AAJ1A9V6"/>
<reference evidence="6" key="1">
    <citation type="submission" date="2020-04" db="EMBL/GenBank/DDBJ databases">
        <title>Global-level population genomics supports evidence of horizontal gene transfer on evolution of Rhizobia in Lentils.</title>
        <authorList>
            <person name="Gai Y."/>
            <person name="Cook D."/>
            <person name="Riely B."/>
        </authorList>
    </citation>
    <scope>NUCLEOTIDE SEQUENCE</scope>
    <source>
        <strain evidence="6">Derici101B</strain>
    </source>
</reference>
<feature type="domain" description="HTH lacI-type" evidence="5">
    <location>
        <begin position="13"/>
        <end position="67"/>
    </location>
</feature>
<dbReference type="PANTHER" id="PTHR30146">
    <property type="entry name" value="LACI-RELATED TRANSCRIPTIONAL REPRESSOR"/>
    <property type="match status" value="1"/>
</dbReference>
<dbReference type="InterPro" id="IPR010982">
    <property type="entry name" value="Lambda_DNA-bd_dom_sf"/>
</dbReference>
<dbReference type="InterPro" id="IPR028082">
    <property type="entry name" value="Peripla_BP_I"/>
</dbReference>
<sequence>MASVSSKRKKTAPTMLDVAATAGVSVATVSAFVNGTVPVSAELRGRIEQAIRSIGYKRNAIARSLKMGTTKTIGLVIADITNPFFTDVTSVIQDVLHRSGYAVMLCCTDEDPAVQDEQISLLLDRMVDGLIIAPAGDDHALERMLSGADIPIVLIDRICGGINADAVVLDNQRAVQDAINYLISLGHRRIGYISGSLDTSTGIGRLAGYKAALESAGIPISDDLIRFGNFRERDAYNAAIQLLVQSDRPSALFSANNLMVIGVMKAIRDTGLRCPDDISVSSFDDFPWADVFQPNLTTIAQPVQTIGEQAARLILGRIAHRGDQPPQRIVLSGRLMIRDSCRPVSDSLLDPESAWNGAPHPWFPHAKE</sequence>
<dbReference type="SMART" id="SM00354">
    <property type="entry name" value="HTH_LACI"/>
    <property type="match status" value="1"/>
</dbReference>
<dbReference type="GO" id="GO:0000976">
    <property type="term" value="F:transcription cis-regulatory region binding"/>
    <property type="evidence" value="ECO:0007669"/>
    <property type="project" value="TreeGrafter"/>
</dbReference>
<dbReference type="GO" id="GO:0003700">
    <property type="term" value="F:DNA-binding transcription factor activity"/>
    <property type="evidence" value="ECO:0007669"/>
    <property type="project" value="TreeGrafter"/>
</dbReference>
<evidence type="ECO:0000256" key="4">
    <source>
        <dbReference type="ARBA" id="ARBA00023163"/>
    </source>
</evidence>
<dbReference type="Gene3D" id="1.10.260.40">
    <property type="entry name" value="lambda repressor-like DNA-binding domains"/>
    <property type="match status" value="1"/>
</dbReference>
<dbReference type="PANTHER" id="PTHR30146:SF148">
    <property type="entry name" value="HTH-TYPE TRANSCRIPTIONAL REPRESSOR PURR-RELATED"/>
    <property type="match status" value="1"/>
</dbReference>
<dbReference type="CDD" id="cd01392">
    <property type="entry name" value="HTH_LacI"/>
    <property type="match status" value="1"/>
</dbReference>
<comment type="caution">
    <text evidence="6">The sequence shown here is derived from an EMBL/GenBank/DDBJ whole genome shotgun (WGS) entry which is preliminary data.</text>
</comment>
<keyword evidence="4" id="KW-0804">Transcription</keyword>
<dbReference type="EMBL" id="JAAXEP010000008">
    <property type="protein sequence ID" value="MBY5629927.1"/>
    <property type="molecule type" value="Genomic_DNA"/>
</dbReference>
<dbReference type="SUPFAM" id="SSF53822">
    <property type="entry name" value="Periplasmic binding protein-like I"/>
    <property type="match status" value="1"/>
</dbReference>
<dbReference type="PROSITE" id="PS50932">
    <property type="entry name" value="HTH_LACI_2"/>
    <property type="match status" value="1"/>
</dbReference>
<keyword evidence="2" id="KW-0805">Transcription regulation</keyword>
<dbReference type="CDD" id="cd06267">
    <property type="entry name" value="PBP1_LacI_sugar_binding-like"/>
    <property type="match status" value="1"/>
</dbReference>
<evidence type="ECO:0000313" key="6">
    <source>
        <dbReference type="EMBL" id="MBY5629927.1"/>
    </source>
</evidence>
<dbReference type="Pfam" id="PF00356">
    <property type="entry name" value="LacI"/>
    <property type="match status" value="1"/>
</dbReference>
<gene>
    <name evidence="6" type="ORF">HFO42_17725</name>
</gene>
<organism evidence="6 7">
    <name type="scientific">Rhizobium leguminosarum</name>
    <dbReference type="NCBI Taxonomy" id="384"/>
    <lineage>
        <taxon>Bacteria</taxon>
        <taxon>Pseudomonadati</taxon>
        <taxon>Pseudomonadota</taxon>
        <taxon>Alphaproteobacteria</taxon>
        <taxon>Hyphomicrobiales</taxon>
        <taxon>Rhizobiaceae</taxon>
        <taxon>Rhizobium/Agrobacterium group</taxon>
        <taxon>Rhizobium</taxon>
    </lineage>
</organism>
<dbReference type="InterPro" id="IPR000843">
    <property type="entry name" value="HTH_LacI"/>
</dbReference>
<dbReference type="Proteomes" id="UP000825699">
    <property type="component" value="Unassembled WGS sequence"/>
</dbReference>
<keyword evidence="1" id="KW-0678">Repressor</keyword>
<keyword evidence="3" id="KW-0238">DNA-binding</keyword>
<accession>A0AAJ1A9V6</accession>
<evidence type="ECO:0000256" key="3">
    <source>
        <dbReference type="ARBA" id="ARBA00023125"/>
    </source>
</evidence>
<dbReference type="Pfam" id="PF00532">
    <property type="entry name" value="Peripla_BP_1"/>
    <property type="match status" value="1"/>
</dbReference>